<dbReference type="Proteomes" id="UP000828390">
    <property type="component" value="Unassembled WGS sequence"/>
</dbReference>
<accession>A0A9D4CYJ5</accession>
<name>A0A9D4CYJ5_DREPO</name>
<protein>
    <submittedName>
        <fullName evidence="1">Uncharacterized protein</fullName>
    </submittedName>
</protein>
<sequence>MCRSVESAENDIEIITQCQMGVYNTKERALYYISMSNGRKQNQGHNEATPCHMDVFYTLEPTFRLYLHVTRAFIGQLW</sequence>
<dbReference type="EMBL" id="JAIWYP010000011">
    <property type="protein sequence ID" value="KAH3734720.1"/>
    <property type="molecule type" value="Genomic_DNA"/>
</dbReference>
<organism evidence="1 2">
    <name type="scientific">Dreissena polymorpha</name>
    <name type="common">Zebra mussel</name>
    <name type="synonym">Mytilus polymorpha</name>
    <dbReference type="NCBI Taxonomy" id="45954"/>
    <lineage>
        <taxon>Eukaryota</taxon>
        <taxon>Metazoa</taxon>
        <taxon>Spiralia</taxon>
        <taxon>Lophotrochozoa</taxon>
        <taxon>Mollusca</taxon>
        <taxon>Bivalvia</taxon>
        <taxon>Autobranchia</taxon>
        <taxon>Heteroconchia</taxon>
        <taxon>Euheterodonta</taxon>
        <taxon>Imparidentia</taxon>
        <taxon>Neoheterodontei</taxon>
        <taxon>Myida</taxon>
        <taxon>Dreissenoidea</taxon>
        <taxon>Dreissenidae</taxon>
        <taxon>Dreissena</taxon>
    </lineage>
</organism>
<evidence type="ECO:0000313" key="2">
    <source>
        <dbReference type="Proteomes" id="UP000828390"/>
    </source>
</evidence>
<dbReference type="AlphaFoldDB" id="A0A9D4CYJ5"/>
<proteinExistence type="predicted"/>
<evidence type="ECO:0000313" key="1">
    <source>
        <dbReference type="EMBL" id="KAH3734720.1"/>
    </source>
</evidence>
<reference evidence="1" key="2">
    <citation type="submission" date="2020-11" db="EMBL/GenBank/DDBJ databases">
        <authorList>
            <person name="McCartney M.A."/>
            <person name="Auch B."/>
            <person name="Kono T."/>
            <person name="Mallez S."/>
            <person name="Becker A."/>
            <person name="Gohl D.M."/>
            <person name="Silverstein K.A.T."/>
            <person name="Koren S."/>
            <person name="Bechman K.B."/>
            <person name="Herman A."/>
            <person name="Abrahante J.E."/>
            <person name="Garbe J."/>
        </authorList>
    </citation>
    <scope>NUCLEOTIDE SEQUENCE</scope>
    <source>
        <strain evidence="1">Duluth1</strain>
        <tissue evidence="1">Whole animal</tissue>
    </source>
</reference>
<comment type="caution">
    <text evidence="1">The sequence shown here is derived from an EMBL/GenBank/DDBJ whole genome shotgun (WGS) entry which is preliminary data.</text>
</comment>
<keyword evidence="2" id="KW-1185">Reference proteome</keyword>
<reference evidence="1" key="1">
    <citation type="journal article" date="2019" name="bioRxiv">
        <title>The Genome of the Zebra Mussel, Dreissena polymorpha: A Resource for Invasive Species Research.</title>
        <authorList>
            <person name="McCartney M.A."/>
            <person name="Auch B."/>
            <person name="Kono T."/>
            <person name="Mallez S."/>
            <person name="Zhang Y."/>
            <person name="Obille A."/>
            <person name="Becker A."/>
            <person name="Abrahante J.E."/>
            <person name="Garbe J."/>
            <person name="Badalamenti J.P."/>
            <person name="Herman A."/>
            <person name="Mangelson H."/>
            <person name="Liachko I."/>
            <person name="Sullivan S."/>
            <person name="Sone E.D."/>
            <person name="Koren S."/>
            <person name="Silverstein K.A.T."/>
            <person name="Beckman K.B."/>
            <person name="Gohl D.M."/>
        </authorList>
    </citation>
    <scope>NUCLEOTIDE SEQUENCE</scope>
    <source>
        <strain evidence="1">Duluth1</strain>
        <tissue evidence="1">Whole animal</tissue>
    </source>
</reference>
<gene>
    <name evidence="1" type="ORF">DPMN_041165</name>
</gene>